<dbReference type="SUPFAM" id="SSF57362">
    <property type="entry name" value="BPTI-like"/>
    <property type="match status" value="1"/>
</dbReference>
<evidence type="ECO:0000256" key="1">
    <source>
        <dbReference type="SAM" id="Phobius"/>
    </source>
</evidence>
<reference evidence="2" key="1">
    <citation type="journal article" date="2016" name="Ticks Tick Borne Dis.">
        <title>De novo assembly and annotation of the salivary gland transcriptome of Rhipicephalus appendiculatus male and female ticks during blood feeding.</title>
        <authorList>
            <person name="de Castro M.H."/>
            <person name="de Klerk D."/>
            <person name="Pienaar R."/>
            <person name="Latif A.A."/>
            <person name="Rees D.J."/>
            <person name="Mans B.J."/>
        </authorList>
    </citation>
    <scope>NUCLEOTIDE SEQUENCE</scope>
    <source>
        <tissue evidence="2">Salivary glands</tissue>
    </source>
</reference>
<evidence type="ECO:0000313" key="2">
    <source>
        <dbReference type="EMBL" id="JAP78049.1"/>
    </source>
</evidence>
<keyword evidence="1" id="KW-0812">Transmembrane</keyword>
<dbReference type="InterPro" id="IPR036880">
    <property type="entry name" value="Kunitz_BPTI_sf"/>
</dbReference>
<keyword evidence="1" id="KW-0472">Membrane</keyword>
<protein>
    <submittedName>
        <fullName evidence="2">Pancreatic trypsin inhibitor</fullName>
    </submittedName>
</protein>
<accession>A0A131YFL6</accession>
<dbReference type="Gene3D" id="4.10.410.10">
    <property type="entry name" value="Pancreatic trypsin inhibitor Kunitz domain"/>
    <property type="match status" value="1"/>
</dbReference>
<dbReference type="GO" id="GO:0004867">
    <property type="term" value="F:serine-type endopeptidase inhibitor activity"/>
    <property type="evidence" value="ECO:0007669"/>
    <property type="project" value="InterPro"/>
</dbReference>
<sequence>MKYPYKYRKRQYVGNVSILKYFARGAAMCAAYILFTCLFGCAVLQQHSASAQSRADGCLETPTVEGCPIIRRMWSFNSYSGTCQQNFVCSNHTNAFQDQDTCTETCASVSRPRPPESYKDCAFWLDRLHLCKQKWLTYHLDYRRRVQQLLIYTRCGSPPHKRYGYYVATGRCQELNLPPEWTRE</sequence>
<name>A0A131YFL6_RHIAP</name>
<feature type="transmembrane region" description="Helical" evidence="1">
    <location>
        <begin position="21"/>
        <end position="45"/>
    </location>
</feature>
<organism evidence="2">
    <name type="scientific">Rhipicephalus appendiculatus</name>
    <name type="common">Brown ear tick</name>
    <dbReference type="NCBI Taxonomy" id="34631"/>
    <lineage>
        <taxon>Eukaryota</taxon>
        <taxon>Metazoa</taxon>
        <taxon>Ecdysozoa</taxon>
        <taxon>Arthropoda</taxon>
        <taxon>Chelicerata</taxon>
        <taxon>Arachnida</taxon>
        <taxon>Acari</taxon>
        <taxon>Parasitiformes</taxon>
        <taxon>Ixodida</taxon>
        <taxon>Ixodoidea</taxon>
        <taxon>Ixodidae</taxon>
        <taxon>Rhipicephalinae</taxon>
        <taxon>Rhipicephalus</taxon>
        <taxon>Rhipicephalus</taxon>
    </lineage>
</organism>
<proteinExistence type="predicted"/>
<dbReference type="AlphaFoldDB" id="A0A131YFL6"/>
<keyword evidence="1" id="KW-1133">Transmembrane helix</keyword>
<dbReference type="EMBL" id="GEDV01010508">
    <property type="protein sequence ID" value="JAP78049.1"/>
    <property type="molecule type" value="Transcribed_RNA"/>
</dbReference>